<dbReference type="Pfam" id="PF00535">
    <property type="entry name" value="Glycos_transf_2"/>
    <property type="match status" value="1"/>
</dbReference>
<dbReference type="AlphaFoldDB" id="A0A1F5ZU67"/>
<protein>
    <recommendedName>
        <fullName evidence="8">Glycosyltransferase 2-like domain-containing protein</fullName>
    </recommendedName>
</protein>
<dbReference type="PANTHER" id="PTHR48090:SF3">
    <property type="entry name" value="UNDECAPRENYL-PHOSPHATE 4-DEOXY-4-FORMAMIDO-L-ARABINOSE TRANSFERASE"/>
    <property type="match status" value="1"/>
</dbReference>
<keyword evidence="6" id="KW-1133">Transmembrane helix</keyword>
<evidence type="ECO:0000256" key="3">
    <source>
        <dbReference type="ARBA" id="ARBA00022679"/>
    </source>
</evidence>
<comment type="caution">
    <text evidence="9">The sequence shown here is derived from an EMBL/GenBank/DDBJ whole genome shotgun (WGS) entry which is preliminary data.</text>
</comment>
<evidence type="ECO:0000313" key="10">
    <source>
        <dbReference type="Proteomes" id="UP000176923"/>
    </source>
</evidence>
<evidence type="ECO:0000256" key="2">
    <source>
        <dbReference type="ARBA" id="ARBA00022676"/>
    </source>
</evidence>
<reference evidence="9 10" key="1">
    <citation type="journal article" date="2016" name="Nat. Commun.">
        <title>Thousands of microbial genomes shed light on interconnected biogeochemical processes in an aquifer system.</title>
        <authorList>
            <person name="Anantharaman K."/>
            <person name="Brown C.T."/>
            <person name="Hug L.A."/>
            <person name="Sharon I."/>
            <person name="Castelle C.J."/>
            <person name="Probst A.J."/>
            <person name="Thomas B.C."/>
            <person name="Singh A."/>
            <person name="Wilkins M.J."/>
            <person name="Karaoz U."/>
            <person name="Brodie E.L."/>
            <person name="Williams K.H."/>
            <person name="Hubbard S.S."/>
            <person name="Banfield J.F."/>
        </authorList>
    </citation>
    <scope>NUCLEOTIDE SEQUENCE [LARGE SCALE GENOMIC DNA]</scope>
</reference>
<evidence type="ECO:0000259" key="8">
    <source>
        <dbReference type="Pfam" id="PF00535"/>
    </source>
</evidence>
<dbReference type="InterPro" id="IPR001173">
    <property type="entry name" value="Glyco_trans_2-like"/>
</dbReference>
<sequence>MANKQISISIFFPFLNDWGTVGSLITLSIATAEKYTDDWEVILVDDGSSPKNREALITIVNTINQKNALRHLASRLSYLTPNKIRIIHHEKNTGYGGALRDGFNHASKDLVFYTDCDAQYDPRELSLLLDEYQRHSEAELAEAEESRAKLNSNGILPQRTGIRMTHSLLGMVNGYKIKRNDPWYRTVMGRMYHHIVKYAFKLPIRDTDCDFRLIKKEALERIHLHENTGTICTELVKKIDQAGFLIREVPVHHYWRTSGKSQFFNFKRLLATGKNLFLLWWRLMVRKKFN</sequence>
<accession>A0A1F5ZU67</accession>
<dbReference type="GO" id="GO:0005886">
    <property type="term" value="C:plasma membrane"/>
    <property type="evidence" value="ECO:0007669"/>
    <property type="project" value="TreeGrafter"/>
</dbReference>
<dbReference type="Proteomes" id="UP000176923">
    <property type="component" value="Unassembled WGS sequence"/>
</dbReference>
<evidence type="ECO:0000256" key="1">
    <source>
        <dbReference type="ARBA" id="ARBA00022475"/>
    </source>
</evidence>
<evidence type="ECO:0000256" key="7">
    <source>
        <dbReference type="ARBA" id="ARBA00023136"/>
    </source>
</evidence>
<keyword evidence="5" id="KW-0448">Lipopolysaccharide biosynthesis</keyword>
<dbReference type="InterPro" id="IPR029044">
    <property type="entry name" value="Nucleotide-diphossugar_trans"/>
</dbReference>
<evidence type="ECO:0000313" key="9">
    <source>
        <dbReference type="EMBL" id="OGG16010.1"/>
    </source>
</evidence>
<name>A0A1F5ZU67_9BACT</name>
<keyword evidence="7" id="KW-0472">Membrane</keyword>
<gene>
    <name evidence="9" type="ORF">A3D77_03140</name>
</gene>
<feature type="domain" description="Glycosyltransferase 2-like" evidence="8">
    <location>
        <begin position="9"/>
        <end position="137"/>
    </location>
</feature>
<dbReference type="PANTHER" id="PTHR48090">
    <property type="entry name" value="UNDECAPRENYL-PHOSPHATE 4-DEOXY-4-FORMAMIDO-L-ARABINOSE TRANSFERASE-RELATED"/>
    <property type="match status" value="1"/>
</dbReference>
<evidence type="ECO:0000256" key="6">
    <source>
        <dbReference type="ARBA" id="ARBA00022989"/>
    </source>
</evidence>
<keyword evidence="4" id="KW-0812">Transmembrane</keyword>
<dbReference type="GO" id="GO:0009103">
    <property type="term" value="P:lipopolysaccharide biosynthetic process"/>
    <property type="evidence" value="ECO:0007669"/>
    <property type="project" value="UniProtKB-KW"/>
</dbReference>
<evidence type="ECO:0000256" key="5">
    <source>
        <dbReference type="ARBA" id="ARBA00022985"/>
    </source>
</evidence>
<proteinExistence type="predicted"/>
<keyword evidence="3" id="KW-0808">Transferase</keyword>
<dbReference type="CDD" id="cd04179">
    <property type="entry name" value="DPM_DPG-synthase_like"/>
    <property type="match status" value="1"/>
</dbReference>
<organism evidence="9 10">
    <name type="scientific">Candidatus Gottesmanbacteria bacterium RIFCSPHIGHO2_02_FULL_39_11</name>
    <dbReference type="NCBI Taxonomy" id="1798382"/>
    <lineage>
        <taxon>Bacteria</taxon>
        <taxon>Candidatus Gottesmaniibacteriota</taxon>
    </lineage>
</organism>
<evidence type="ECO:0000256" key="4">
    <source>
        <dbReference type="ARBA" id="ARBA00022692"/>
    </source>
</evidence>
<keyword evidence="2" id="KW-0328">Glycosyltransferase</keyword>
<dbReference type="EMBL" id="MFJL01000016">
    <property type="protein sequence ID" value="OGG16010.1"/>
    <property type="molecule type" value="Genomic_DNA"/>
</dbReference>
<keyword evidence="1" id="KW-1003">Cell membrane</keyword>
<dbReference type="Gene3D" id="3.90.550.10">
    <property type="entry name" value="Spore Coat Polysaccharide Biosynthesis Protein SpsA, Chain A"/>
    <property type="match status" value="1"/>
</dbReference>
<dbReference type="SUPFAM" id="SSF53448">
    <property type="entry name" value="Nucleotide-diphospho-sugar transferases"/>
    <property type="match status" value="1"/>
</dbReference>
<dbReference type="InterPro" id="IPR050256">
    <property type="entry name" value="Glycosyltransferase_2"/>
</dbReference>
<dbReference type="GO" id="GO:0099621">
    <property type="term" value="F:undecaprenyl-phosphate 4-deoxy-4-formamido-L-arabinose transferase activity"/>
    <property type="evidence" value="ECO:0007669"/>
    <property type="project" value="TreeGrafter"/>
</dbReference>
<dbReference type="STRING" id="1798382.A3D77_03140"/>